<dbReference type="EMBL" id="MU274911">
    <property type="protein sequence ID" value="KAI0089203.1"/>
    <property type="molecule type" value="Genomic_DNA"/>
</dbReference>
<evidence type="ECO:0000313" key="2">
    <source>
        <dbReference type="Proteomes" id="UP001055072"/>
    </source>
</evidence>
<keyword evidence="2" id="KW-1185">Reference proteome</keyword>
<sequence length="101" mass="10563">MPYSTTSSSTTITPSNAKLGHDPNGGQYPPPKSSSRIPVTPAVLRSIFASSRTILEERSLSRVAFFRFTGFVVSCLVISLAAARGRAIKSGAALLGVGVSH</sequence>
<proteinExistence type="predicted"/>
<protein>
    <submittedName>
        <fullName evidence="1">Uncharacterized protein</fullName>
    </submittedName>
</protein>
<comment type="caution">
    <text evidence="1">The sequence shown here is derived from an EMBL/GenBank/DDBJ whole genome shotgun (WGS) entry which is preliminary data.</text>
</comment>
<dbReference type="Proteomes" id="UP001055072">
    <property type="component" value="Unassembled WGS sequence"/>
</dbReference>
<evidence type="ECO:0000313" key="1">
    <source>
        <dbReference type="EMBL" id="KAI0089203.1"/>
    </source>
</evidence>
<gene>
    <name evidence="1" type="ORF">BDY19DRAFT_130801</name>
</gene>
<accession>A0ACB8U4C0</accession>
<name>A0ACB8U4C0_9APHY</name>
<organism evidence="1 2">
    <name type="scientific">Irpex rosettiformis</name>
    <dbReference type="NCBI Taxonomy" id="378272"/>
    <lineage>
        <taxon>Eukaryota</taxon>
        <taxon>Fungi</taxon>
        <taxon>Dikarya</taxon>
        <taxon>Basidiomycota</taxon>
        <taxon>Agaricomycotina</taxon>
        <taxon>Agaricomycetes</taxon>
        <taxon>Polyporales</taxon>
        <taxon>Irpicaceae</taxon>
        <taxon>Irpex</taxon>
    </lineage>
</organism>
<reference evidence="1" key="1">
    <citation type="journal article" date="2021" name="Environ. Microbiol.">
        <title>Gene family expansions and transcriptome signatures uncover fungal adaptations to wood decay.</title>
        <authorList>
            <person name="Hage H."/>
            <person name="Miyauchi S."/>
            <person name="Viragh M."/>
            <person name="Drula E."/>
            <person name="Min B."/>
            <person name="Chaduli D."/>
            <person name="Navarro D."/>
            <person name="Favel A."/>
            <person name="Norest M."/>
            <person name="Lesage-Meessen L."/>
            <person name="Balint B."/>
            <person name="Merenyi Z."/>
            <person name="de Eugenio L."/>
            <person name="Morin E."/>
            <person name="Martinez A.T."/>
            <person name="Baldrian P."/>
            <person name="Stursova M."/>
            <person name="Martinez M.J."/>
            <person name="Novotny C."/>
            <person name="Magnuson J.K."/>
            <person name="Spatafora J.W."/>
            <person name="Maurice S."/>
            <person name="Pangilinan J."/>
            <person name="Andreopoulos W."/>
            <person name="LaButti K."/>
            <person name="Hundley H."/>
            <person name="Na H."/>
            <person name="Kuo A."/>
            <person name="Barry K."/>
            <person name="Lipzen A."/>
            <person name="Henrissat B."/>
            <person name="Riley R."/>
            <person name="Ahrendt S."/>
            <person name="Nagy L.G."/>
            <person name="Grigoriev I.V."/>
            <person name="Martin F."/>
            <person name="Rosso M.N."/>
        </authorList>
    </citation>
    <scope>NUCLEOTIDE SEQUENCE</scope>
    <source>
        <strain evidence="1">CBS 384.51</strain>
    </source>
</reference>